<name>A0ABX2GFM0_9FIRM</name>
<evidence type="ECO:0000313" key="1">
    <source>
        <dbReference type="EMBL" id="NSE17191.1"/>
    </source>
</evidence>
<dbReference type="SUPFAM" id="SSF56219">
    <property type="entry name" value="DNase I-like"/>
    <property type="match status" value="1"/>
</dbReference>
<dbReference type="Proteomes" id="UP000768180">
    <property type="component" value="Unassembled WGS sequence"/>
</dbReference>
<dbReference type="InterPro" id="IPR036691">
    <property type="entry name" value="Endo/exonu/phosph_ase_sf"/>
</dbReference>
<dbReference type="GO" id="GO:0004519">
    <property type="term" value="F:endonuclease activity"/>
    <property type="evidence" value="ECO:0007669"/>
    <property type="project" value="UniProtKB-KW"/>
</dbReference>
<reference evidence="1 2" key="1">
    <citation type="journal article" date="2020" name="Cell Host Microbe">
        <title>Functional and Genomic Variation between Human-Derived Isolates of Lachnospiraceae Reveals Inter- and Intra-Species Diversity.</title>
        <authorList>
            <person name="Sorbara M.T."/>
            <person name="Littmann E.R."/>
            <person name="Fontana E."/>
            <person name="Moody T.U."/>
            <person name="Kohout C.E."/>
            <person name="Gjonbalaj M."/>
            <person name="Eaton V."/>
            <person name="Seok R."/>
            <person name="Leiner I.M."/>
            <person name="Pamer E.G."/>
        </authorList>
    </citation>
    <scope>NUCLEOTIDE SEQUENCE [LARGE SCALE GENOMIC DNA]</scope>
    <source>
        <strain evidence="1 2">MSK.14.54</strain>
    </source>
</reference>
<dbReference type="RefSeq" id="WP_173830203.1">
    <property type="nucleotide sequence ID" value="NZ_JAAITQ010000025.1"/>
</dbReference>
<comment type="caution">
    <text evidence="1">The sequence shown here is derived from an EMBL/GenBank/DDBJ whole genome shotgun (WGS) entry which is preliminary data.</text>
</comment>
<organism evidence="1 2">
    <name type="scientific">Fusicatenibacter saccharivorans</name>
    <dbReference type="NCBI Taxonomy" id="1150298"/>
    <lineage>
        <taxon>Bacteria</taxon>
        <taxon>Bacillati</taxon>
        <taxon>Bacillota</taxon>
        <taxon>Clostridia</taxon>
        <taxon>Lachnospirales</taxon>
        <taxon>Lachnospiraceae</taxon>
        <taxon>Fusicatenibacter</taxon>
    </lineage>
</organism>
<keyword evidence="2" id="KW-1185">Reference proteome</keyword>
<keyword evidence="1" id="KW-0378">Hydrolase</keyword>
<evidence type="ECO:0000313" key="2">
    <source>
        <dbReference type="Proteomes" id="UP000768180"/>
    </source>
</evidence>
<keyword evidence="1" id="KW-0540">Nuclease</keyword>
<accession>A0ABX2GFM0</accession>
<protein>
    <submittedName>
        <fullName evidence="1">Endonuclease/exonuclease/phosphatase family protein</fullName>
    </submittedName>
</protein>
<proteinExistence type="predicted"/>
<dbReference type="Gene3D" id="3.60.10.10">
    <property type="entry name" value="Endonuclease/exonuclease/phosphatase"/>
    <property type="match status" value="1"/>
</dbReference>
<sequence>MEFCKVINNKNIILIGIHWNTGIKNKQRISQFMKSLKKLVNEDKKILIFGDTNANPDIRYENCVEKNEEFLNNCIFEWFMNDLGLIEVCPADKTVRTTRYNTRIDRVFTNMANVTIEIETSFLNISDHAALKIEFEEN</sequence>
<dbReference type="EMBL" id="JAAITQ010000025">
    <property type="protein sequence ID" value="NSE17191.1"/>
    <property type="molecule type" value="Genomic_DNA"/>
</dbReference>
<keyword evidence="1" id="KW-0255">Endonuclease</keyword>
<gene>
    <name evidence="1" type="ORF">G5B05_12410</name>
</gene>